<gene>
    <name evidence="2" type="ORF">ATJ97_3807</name>
</gene>
<dbReference type="AlphaFoldDB" id="A0A2A9ESV2"/>
<keyword evidence="3" id="KW-1185">Reference proteome</keyword>
<dbReference type="Gene3D" id="2.40.33.20">
    <property type="entry name" value="PK beta-barrel domain-like"/>
    <property type="match status" value="1"/>
</dbReference>
<dbReference type="PROSITE" id="PS51340">
    <property type="entry name" value="MOSC"/>
    <property type="match status" value="1"/>
</dbReference>
<dbReference type="InterPro" id="IPR052353">
    <property type="entry name" value="Benzoxazolinone_Detox_Enz"/>
</dbReference>
<dbReference type="EMBL" id="PDJI01000004">
    <property type="protein sequence ID" value="PFG41259.1"/>
    <property type="molecule type" value="Genomic_DNA"/>
</dbReference>
<protein>
    <submittedName>
        <fullName evidence="2">MOSC domain-containing protein YiiM</fullName>
    </submittedName>
</protein>
<sequence>MGQGDVGTVTHVCRVAQLRPDRGTVGVTAIDKRPVDGPVRVGRYGLRGDVQADRKDHGGLEKAVYAYDQAEADHWAGELGEDVPAGRFGENLRVSGLRVDDAEIGERWRIGESLELEVTGPRTPCATFGRWLGQDGWVRRFTGRGRPGAYLSVLTPGEVCAGDSITVTHRPGHGITVAGWFARPSAGDARTLLEAEADGATVLARYLREHVLRAASRAAVPAP</sequence>
<reference evidence="2 3" key="1">
    <citation type="submission" date="2017-10" db="EMBL/GenBank/DDBJ databases">
        <title>Sequencing the genomes of 1000 actinobacteria strains.</title>
        <authorList>
            <person name="Klenk H.-P."/>
        </authorList>
    </citation>
    <scope>NUCLEOTIDE SEQUENCE [LARGE SCALE GENOMIC DNA]</scope>
    <source>
        <strain evidence="2 3">DSM 21838</strain>
    </source>
</reference>
<evidence type="ECO:0000259" key="1">
    <source>
        <dbReference type="PROSITE" id="PS51340"/>
    </source>
</evidence>
<dbReference type="PANTHER" id="PTHR30212">
    <property type="entry name" value="PROTEIN YIIM"/>
    <property type="match status" value="1"/>
</dbReference>
<comment type="caution">
    <text evidence="2">The sequence shown here is derived from an EMBL/GenBank/DDBJ whole genome shotgun (WGS) entry which is preliminary data.</text>
</comment>
<accession>A0A2A9ESV2</accession>
<evidence type="ECO:0000313" key="2">
    <source>
        <dbReference type="EMBL" id="PFG41259.1"/>
    </source>
</evidence>
<feature type="domain" description="MOSC" evidence="1">
    <location>
        <begin position="33"/>
        <end position="168"/>
    </location>
</feature>
<dbReference type="InterPro" id="IPR005302">
    <property type="entry name" value="MoCF_Sase_C"/>
</dbReference>
<dbReference type="GO" id="GO:0030170">
    <property type="term" value="F:pyridoxal phosphate binding"/>
    <property type="evidence" value="ECO:0007669"/>
    <property type="project" value="InterPro"/>
</dbReference>
<organism evidence="2 3">
    <name type="scientific">Georgenia soli</name>
    <dbReference type="NCBI Taxonomy" id="638953"/>
    <lineage>
        <taxon>Bacteria</taxon>
        <taxon>Bacillati</taxon>
        <taxon>Actinomycetota</taxon>
        <taxon>Actinomycetes</taxon>
        <taxon>Micrococcales</taxon>
        <taxon>Bogoriellaceae</taxon>
        <taxon>Georgenia</taxon>
    </lineage>
</organism>
<name>A0A2A9ESV2_9MICO</name>
<dbReference type="GO" id="GO:0003824">
    <property type="term" value="F:catalytic activity"/>
    <property type="evidence" value="ECO:0007669"/>
    <property type="project" value="InterPro"/>
</dbReference>
<evidence type="ECO:0000313" key="3">
    <source>
        <dbReference type="Proteomes" id="UP000222106"/>
    </source>
</evidence>
<dbReference type="RefSeq" id="WP_211287288.1">
    <property type="nucleotide sequence ID" value="NZ_PDJI01000004.1"/>
</dbReference>
<dbReference type="Pfam" id="PF03473">
    <property type="entry name" value="MOSC"/>
    <property type="match status" value="1"/>
</dbReference>
<dbReference type="InterPro" id="IPR011037">
    <property type="entry name" value="Pyrv_Knase-like_insert_dom_sf"/>
</dbReference>
<dbReference type="SUPFAM" id="SSF50800">
    <property type="entry name" value="PK beta-barrel domain-like"/>
    <property type="match status" value="1"/>
</dbReference>
<dbReference type="PANTHER" id="PTHR30212:SF2">
    <property type="entry name" value="PROTEIN YIIM"/>
    <property type="match status" value="1"/>
</dbReference>
<dbReference type="GO" id="GO:0030151">
    <property type="term" value="F:molybdenum ion binding"/>
    <property type="evidence" value="ECO:0007669"/>
    <property type="project" value="InterPro"/>
</dbReference>
<proteinExistence type="predicted"/>
<dbReference type="Proteomes" id="UP000222106">
    <property type="component" value="Unassembled WGS sequence"/>
</dbReference>